<evidence type="ECO:0008006" key="6">
    <source>
        <dbReference type="Google" id="ProtNLM"/>
    </source>
</evidence>
<dbReference type="VEuPathDB" id="FungiDB:H257_15146"/>
<evidence type="ECO:0000313" key="4">
    <source>
        <dbReference type="Proteomes" id="UP000265427"/>
    </source>
</evidence>
<dbReference type="Proteomes" id="UP000265427">
    <property type="component" value="Unassembled WGS sequence"/>
</dbReference>
<name>A0A397B7X2_APHAT</name>
<comment type="caution">
    <text evidence="2">The sequence shown here is derived from an EMBL/GenBank/DDBJ whole genome shotgun (WGS) entry which is preliminary data.</text>
</comment>
<dbReference type="EMBL" id="QUTB01001045">
    <property type="protein sequence ID" value="RHY76734.1"/>
    <property type="molecule type" value="Genomic_DNA"/>
</dbReference>
<evidence type="ECO:0000313" key="3">
    <source>
        <dbReference type="EMBL" id="RHY76734.1"/>
    </source>
</evidence>
<dbReference type="Gene3D" id="1.10.510.10">
    <property type="entry name" value="Transferase(Phosphotransferase) domain 1"/>
    <property type="match status" value="1"/>
</dbReference>
<evidence type="ECO:0000313" key="2">
    <source>
        <dbReference type="EMBL" id="RHY13794.1"/>
    </source>
</evidence>
<evidence type="ECO:0000313" key="5">
    <source>
        <dbReference type="Proteomes" id="UP000283543"/>
    </source>
</evidence>
<proteinExistence type="predicted"/>
<dbReference type="VEuPathDB" id="FungiDB:H257_15149"/>
<dbReference type="AlphaFoldDB" id="A0A397B7X2"/>
<protein>
    <recommendedName>
        <fullName evidence="6">Serine-threonine/tyrosine-protein kinase catalytic domain-containing protein</fullName>
    </recommendedName>
</protein>
<dbReference type="EMBL" id="QUSZ01004537">
    <property type="protein sequence ID" value="RHY13794.1"/>
    <property type="molecule type" value="Genomic_DNA"/>
</dbReference>
<accession>A0A397B7X2</accession>
<dbReference type="SUPFAM" id="SSF56112">
    <property type="entry name" value="Protein kinase-like (PK-like)"/>
    <property type="match status" value="1"/>
</dbReference>
<feature type="coiled-coil region" evidence="1">
    <location>
        <begin position="139"/>
        <end position="166"/>
    </location>
</feature>
<organism evidence="2 4">
    <name type="scientific">Aphanomyces astaci</name>
    <name type="common">Crayfish plague agent</name>
    <dbReference type="NCBI Taxonomy" id="112090"/>
    <lineage>
        <taxon>Eukaryota</taxon>
        <taxon>Sar</taxon>
        <taxon>Stramenopiles</taxon>
        <taxon>Oomycota</taxon>
        <taxon>Saprolegniomycetes</taxon>
        <taxon>Saprolegniales</taxon>
        <taxon>Verrucalvaceae</taxon>
        <taxon>Aphanomyces</taxon>
    </lineage>
</organism>
<keyword evidence="1" id="KW-0175">Coiled coil</keyword>
<evidence type="ECO:0000256" key="1">
    <source>
        <dbReference type="SAM" id="Coils"/>
    </source>
</evidence>
<sequence length="218" mass="25193">MVLVELDTHKVPYMHMNEVSNFVLMERLREASLKPDVSATCPPSIARLIQRCVTWQPQERPSALEISTTLRALRRQGGVMNFPQFCVCILLETLAAPRLTSLSNMPHDTQLDSKHCQYVYKACHHARAVKKDGSLHRLCASHREKANKLQKRYATKRRQEARIERRRQFQAKKQHVATSSAVPGKHEWWMDLEWTLDELATDLIVLSDEDMAFLSQAF</sequence>
<dbReference type="InterPro" id="IPR011009">
    <property type="entry name" value="Kinase-like_dom_sf"/>
</dbReference>
<dbReference type="Proteomes" id="UP000283543">
    <property type="component" value="Unassembled WGS sequence"/>
</dbReference>
<reference evidence="4 5" key="1">
    <citation type="submission" date="2018-08" db="EMBL/GenBank/DDBJ databases">
        <title>Aphanomyces genome sequencing and annotation.</title>
        <authorList>
            <person name="Minardi D."/>
            <person name="Oidtmann B."/>
            <person name="Van Der Giezen M."/>
            <person name="Studholme D.J."/>
        </authorList>
    </citation>
    <scope>NUCLEOTIDE SEQUENCE [LARGE SCALE GENOMIC DNA]</scope>
    <source>
        <strain evidence="2 4">Kv</strain>
        <strain evidence="3 5">Si</strain>
    </source>
</reference>
<gene>
    <name evidence="3" type="ORF">DYB34_003151</name>
    <name evidence="2" type="ORF">DYB36_007960</name>
</gene>